<accession>A0AAV3QW82</accession>
<evidence type="ECO:0000313" key="1">
    <source>
        <dbReference type="EMBL" id="GAA0167531.1"/>
    </source>
</evidence>
<organism evidence="1 2">
    <name type="scientific">Lithospermum erythrorhizon</name>
    <name type="common">Purple gromwell</name>
    <name type="synonym">Lithospermum officinale var. erythrorhizon</name>
    <dbReference type="NCBI Taxonomy" id="34254"/>
    <lineage>
        <taxon>Eukaryota</taxon>
        <taxon>Viridiplantae</taxon>
        <taxon>Streptophyta</taxon>
        <taxon>Embryophyta</taxon>
        <taxon>Tracheophyta</taxon>
        <taxon>Spermatophyta</taxon>
        <taxon>Magnoliopsida</taxon>
        <taxon>eudicotyledons</taxon>
        <taxon>Gunneridae</taxon>
        <taxon>Pentapetalae</taxon>
        <taxon>asterids</taxon>
        <taxon>lamiids</taxon>
        <taxon>Boraginales</taxon>
        <taxon>Boraginaceae</taxon>
        <taxon>Boraginoideae</taxon>
        <taxon>Lithospermeae</taxon>
        <taxon>Lithospermum</taxon>
    </lineage>
</organism>
<protein>
    <submittedName>
        <fullName evidence="1">Uncharacterized protein</fullName>
    </submittedName>
</protein>
<comment type="caution">
    <text evidence="1">The sequence shown here is derived from an EMBL/GenBank/DDBJ whole genome shotgun (WGS) entry which is preliminary data.</text>
</comment>
<reference evidence="1 2" key="1">
    <citation type="submission" date="2024-01" db="EMBL/GenBank/DDBJ databases">
        <title>The complete chloroplast genome sequence of Lithospermum erythrorhizon: insights into the phylogenetic relationship among Boraginaceae species and the maternal lineages of purple gromwells.</title>
        <authorList>
            <person name="Okada T."/>
            <person name="Watanabe K."/>
        </authorList>
    </citation>
    <scope>NUCLEOTIDE SEQUENCE [LARGE SCALE GENOMIC DNA]</scope>
</reference>
<sequence length="80" mass="8587">MVVVMIRHGIGYWRKRGDGFLVELIGCCEGTKVRFSRFRFGGGDCWTLLEGGGGGGAWSISQEFCSCAIVIGGIGNPLLM</sequence>
<name>A0AAV3QW82_LITER</name>
<dbReference type="Proteomes" id="UP001454036">
    <property type="component" value="Unassembled WGS sequence"/>
</dbReference>
<keyword evidence="2" id="KW-1185">Reference proteome</keyword>
<dbReference type="EMBL" id="BAABME010006128">
    <property type="protein sequence ID" value="GAA0167531.1"/>
    <property type="molecule type" value="Genomic_DNA"/>
</dbReference>
<gene>
    <name evidence="1" type="ORF">LIER_22444</name>
</gene>
<dbReference type="AlphaFoldDB" id="A0AAV3QW82"/>
<proteinExistence type="predicted"/>
<evidence type="ECO:0000313" key="2">
    <source>
        <dbReference type="Proteomes" id="UP001454036"/>
    </source>
</evidence>